<evidence type="ECO:0000313" key="3">
    <source>
        <dbReference type="EMBL" id="GGA26023.1"/>
    </source>
</evidence>
<dbReference type="InterPro" id="IPR050772">
    <property type="entry name" value="Hydratase-Decarb/MhpD_sf"/>
</dbReference>
<sequence>MTLSEKVAENILKDVQSGAPFKPYSETPPRSVESAYEIQDILTGHLQAPDVRGPVAGWKIAANSAVLMERFKLKEPATGRVFSKQRQETGVELKAADYAQFAFEPEIVAVMKDTLVPGDTPFTAAQVAAAIDRFVPGLELLDMRQTDMPNAHIPDAIAQNISNVGAVTGGPGVPPEALDTDAIRTVLRINGEVQHDVTGAAPQDPLTAVTWLANHLASRGFALEAGQIVMCGTHSPIWHHEGTGEIEVSMSGLGSVKATLA</sequence>
<dbReference type="InterPro" id="IPR011234">
    <property type="entry name" value="Fumarylacetoacetase-like_C"/>
</dbReference>
<dbReference type="EMBL" id="BMKA01000004">
    <property type="protein sequence ID" value="GGA26023.1"/>
    <property type="molecule type" value="Genomic_DNA"/>
</dbReference>
<dbReference type="InterPro" id="IPR036663">
    <property type="entry name" value="Fumarylacetoacetase_C_sf"/>
</dbReference>
<proteinExistence type="predicted"/>
<feature type="domain" description="Fumarylacetoacetase-like C-terminal" evidence="2">
    <location>
        <begin position="98"/>
        <end position="260"/>
    </location>
</feature>
<protein>
    <submittedName>
        <fullName evidence="3">Hydratase</fullName>
    </submittedName>
</protein>
<dbReference type="Proteomes" id="UP000628017">
    <property type="component" value="Unassembled WGS sequence"/>
</dbReference>
<dbReference type="RefSeq" id="WP_188676757.1">
    <property type="nucleotide sequence ID" value="NZ_BMKA01000004.1"/>
</dbReference>
<dbReference type="GO" id="GO:0008684">
    <property type="term" value="F:2-oxopent-4-enoate hydratase activity"/>
    <property type="evidence" value="ECO:0007669"/>
    <property type="project" value="TreeGrafter"/>
</dbReference>
<dbReference type="PANTHER" id="PTHR30143:SF0">
    <property type="entry name" value="2-KETO-4-PENTENOATE HYDRATASE"/>
    <property type="match status" value="1"/>
</dbReference>
<dbReference type="SUPFAM" id="SSF56529">
    <property type="entry name" value="FAH"/>
    <property type="match status" value="1"/>
</dbReference>
<dbReference type="Gene3D" id="3.90.850.10">
    <property type="entry name" value="Fumarylacetoacetase-like, C-terminal domain"/>
    <property type="match status" value="1"/>
</dbReference>
<keyword evidence="1" id="KW-0456">Lyase</keyword>
<dbReference type="PANTHER" id="PTHR30143">
    <property type="entry name" value="ACID HYDRATASE"/>
    <property type="match status" value="1"/>
</dbReference>
<evidence type="ECO:0000313" key="4">
    <source>
        <dbReference type="Proteomes" id="UP000628017"/>
    </source>
</evidence>
<evidence type="ECO:0000259" key="2">
    <source>
        <dbReference type="Pfam" id="PF01557"/>
    </source>
</evidence>
<evidence type="ECO:0000256" key="1">
    <source>
        <dbReference type="ARBA" id="ARBA00023239"/>
    </source>
</evidence>
<organism evidence="3 4">
    <name type="scientific">Neptunicoccus cionae</name>
    <dbReference type="NCBI Taxonomy" id="2035344"/>
    <lineage>
        <taxon>Bacteria</taxon>
        <taxon>Pseudomonadati</taxon>
        <taxon>Pseudomonadota</taxon>
        <taxon>Alphaproteobacteria</taxon>
        <taxon>Rhodobacterales</taxon>
        <taxon>Paracoccaceae</taxon>
        <taxon>Neptunicoccus</taxon>
    </lineage>
</organism>
<dbReference type="AlphaFoldDB" id="A0A916R193"/>
<name>A0A916R193_9RHOB</name>
<accession>A0A916R193</accession>
<comment type="caution">
    <text evidence="3">The sequence shown here is derived from an EMBL/GenBank/DDBJ whole genome shotgun (WGS) entry which is preliminary data.</text>
</comment>
<dbReference type="Pfam" id="PF01557">
    <property type="entry name" value="FAA_hydrolase"/>
    <property type="match status" value="1"/>
</dbReference>
<gene>
    <name evidence="3" type="ORF">GCM10011498_28690</name>
</gene>
<reference evidence="3" key="1">
    <citation type="journal article" date="2014" name="Int. J. Syst. Evol. Microbiol.">
        <title>Complete genome sequence of Corynebacterium casei LMG S-19264T (=DSM 44701T), isolated from a smear-ripened cheese.</title>
        <authorList>
            <consortium name="US DOE Joint Genome Institute (JGI-PGF)"/>
            <person name="Walter F."/>
            <person name="Albersmeier A."/>
            <person name="Kalinowski J."/>
            <person name="Ruckert C."/>
        </authorList>
    </citation>
    <scope>NUCLEOTIDE SEQUENCE</scope>
    <source>
        <strain evidence="3">CGMCC 1.15880</strain>
    </source>
</reference>
<dbReference type="GO" id="GO:0005737">
    <property type="term" value="C:cytoplasm"/>
    <property type="evidence" value="ECO:0007669"/>
    <property type="project" value="TreeGrafter"/>
</dbReference>
<reference evidence="3" key="2">
    <citation type="submission" date="2020-09" db="EMBL/GenBank/DDBJ databases">
        <authorList>
            <person name="Sun Q."/>
            <person name="Zhou Y."/>
        </authorList>
    </citation>
    <scope>NUCLEOTIDE SEQUENCE</scope>
    <source>
        <strain evidence="3">CGMCC 1.15880</strain>
    </source>
</reference>
<keyword evidence="4" id="KW-1185">Reference proteome</keyword>